<dbReference type="Gene3D" id="3.30.360.10">
    <property type="entry name" value="Dihydrodipicolinate Reductase, domain 2"/>
    <property type="match status" value="1"/>
</dbReference>
<feature type="domain" description="Gfo/Idh/MocA-like oxidoreductase N-terminal" evidence="1">
    <location>
        <begin position="27"/>
        <end position="122"/>
    </location>
</feature>
<evidence type="ECO:0000313" key="3">
    <source>
        <dbReference type="EMBL" id="RIE05153.1"/>
    </source>
</evidence>
<gene>
    <name evidence="3" type="ORF">D3H35_01925</name>
</gene>
<dbReference type="SUPFAM" id="SSF51735">
    <property type="entry name" value="NAD(P)-binding Rossmann-fold domains"/>
    <property type="match status" value="1"/>
</dbReference>
<dbReference type="OrthoDB" id="9815825at2"/>
<feature type="domain" description="GFO/IDH/MocA-like oxidoreductase" evidence="2">
    <location>
        <begin position="132"/>
        <end position="257"/>
    </location>
</feature>
<dbReference type="InterPro" id="IPR000683">
    <property type="entry name" value="Gfo/Idh/MocA-like_OxRdtase_N"/>
</dbReference>
<evidence type="ECO:0000259" key="2">
    <source>
        <dbReference type="Pfam" id="PF22725"/>
    </source>
</evidence>
<dbReference type="Pfam" id="PF01408">
    <property type="entry name" value="GFO_IDH_MocA"/>
    <property type="match status" value="1"/>
</dbReference>
<dbReference type="Pfam" id="PF22725">
    <property type="entry name" value="GFO_IDH_MocA_C3"/>
    <property type="match status" value="1"/>
</dbReference>
<dbReference type="PANTHER" id="PTHR43377">
    <property type="entry name" value="BILIVERDIN REDUCTASE A"/>
    <property type="match status" value="1"/>
</dbReference>
<evidence type="ECO:0000313" key="4">
    <source>
        <dbReference type="Proteomes" id="UP000266340"/>
    </source>
</evidence>
<dbReference type="SUPFAM" id="SSF55347">
    <property type="entry name" value="Glyceraldehyde-3-phosphate dehydrogenase-like, C-terminal domain"/>
    <property type="match status" value="1"/>
</dbReference>
<dbReference type="InterPro" id="IPR051450">
    <property type="entry name" value="Gfo/Idh/MocA_Oxidoreductases"/>
</dbReference>
<dbReference type="InterPro" id="IPR055170">
    <property type="entry name" value="GFO_IDH_MocA-like_dom"/>
</dbReference>
<dbReference type="PANTHER" id="PTHR43377:SF1">
    <property type="entry name" value="BILIVERDIN REDUCTASE A"/>
    <property type="match status" value="1"/>
</dbReference>
<comment type="caution">
    <text evidence="3">The sequence shown here is derived from an EMBL/GenBank/DDBJ whole genome shotgun (WGS) entry which is preliminary data.</text>
</comment>
<dbReference type="GO" id="GO:0000166">
    <property type="term" value="F:nucleotide binding"/>
    <property type="evidence" value="ECO:0007669"/>
    <property type="project" value="InterPro"/>
</dbReference>
<dbReference type="Gene3D" id="3.40.50.720">
    <property type="entry name" value="NAD(P)-binding Rossmann-like Domain"/>
    <property type="match status" value="1"/>
</dbReference>
<protein>
    <submittedName>
        <fullName evidence="3">Gfo/Idh/MocA family oxidoreductase</fullName>
    </submittedName>
</protein>
<dbReference type="RefSeq" id="WP_119147533.1">
    <property type="nucleotide sequence ID" value="NZ_JBHSOV010000044.1"/>
</dbReference>
<sequence length="335" mass="36618">MTKLKIGLISFAHSHAFDYLDGLLRMPNAIVAGIADDVPERSQELARRHSIPFYADYNQLLADETIDAVVICSENVRHAELTIASAHAGKHVLCEKPLGVSVSEMERMIAACREAGVQLMTAFPCRFLTPVVRAKEALERGDIGDIISFKATNRGSFPDPAWFSDRSLSGGGAVLDHTVHVMDLMNWFTGSPAKNVYAYADTLFDPERKRTIDDAGMVHVTFENGVFAVLDPSWSRNPGFPTWGDVTMDIIGTKGVISIDAFNQKNNVYGRASGKGEWQFWGDDMNAIMMEAFVTALTEGKAVPVTGEDGLKSTEVALRAYQSAVLGKPVSVKEN</sequence>
<keyword evidence="4" id="KW-1185">Reference proteome</keyword>
<dbReference type="InterPro" id="IPR036291">
    <property type="entry name" value="NAD(P)-bd_dom_sf"/>
</dbReference>
<organism evidence="3 4">
    <name type="scientific">Cohnella faecalis</name>
    <dbReference type="NCBI Taxonomy" id="2315694"/>
    <lineage>
        <taxon>Bacteria</taxon>
        <taxon>Bacillati</taxon>
        <taxon>Bacillota</taxon>
        <taxon>Bacilli</taxon>
        <taxon>Bacillales</taxon>
        <taxon>Paenibacillaceae</taxon>
        <taxon>Cohnella</taxon>
    </lineage>
</organism>
<dbReference type="Proteomes" id="UP000266340">
    <property type="component" value="Unassembled WGS sequence"/>
</dbReference>
<name>A0A398CRI9_9BACL</name>
<dbReference type="EMBL" id="QXJM01000015">
    <property type="protein sequence ID" value="RIE05153.1"/>
    <property type="molecule type" value="Genomic_DNA"/>
</dbReference>
<proteinExistence type="predicted"/>
<dbReference type="AlphaFoldDB" id="A0A398CRI9"/>
<reference evidence="3 4" key="1">
    <citation type="submission" date="2018-09" db="EMBL/GenBank/DDBJ databases">
        <title>Cohnella cavernae sp. nov., isolated from a karst cave.</title>
        <authorList>
            <person name="Zhu H."/>
        </authorList>
    </citation>
    <scope>NUCLEOTIDE SEQUENCE [LARGE SCALE GENOMIC DNA]</scope>
    <source>
        <strain evidence="3 4">K2E09-144</strain>
    </source>
</reference>
<evidence type="ECO:0000259" key="1">
    <source>
        <dbReference type="Pfam" id="PF01408"/>
    </source>
</evidence>
<accession>A0A398CRI9</accession>